<feature type="non-terminal residue" evidence="1">
    <location>
        <position position="1"/>
    </location>
</feature>
<protein>
    <submittedName>
        <fullName evidence="1">Uncharacterized protein</fullName>
    </submittedName>
</protein>
<sequence>MLVPCYCNGNDVTGRVNNPRSSIFLDSDKTRFTDHSIAIDVTQAKKESFRKEYHEIIKDVHHKGNALGGIEFESIYVSDQINGERLQVYIPDLSTYHVVDAEECDDFAFDMEEFGNLVKRML</sequence>
<gene>
    <name evidence="1" type="ORF">ONB1V03_LOCUS21741</name>
</gene>
<organism evidence="1">
    <name type="scientific">Oppiella nova</name>
    <dbReference type="NCBI Taxonomy" id="334625"/>
    <lineage>
        <taxon>Eukaryota</taxon>
        <taxon>Metazoa</taxon>
        <taxon>Ecdysozoa</taxon>
        <taxon>Arthropoda</taxon>
        <taxon>Chelicerata</taxon>
        <taxon>Arachnida</taxon>
        <taxon>Acari</taxon>
        <taxon>Acariformes</taxon>
        <taxon>Sarcoptiformes</taxon>
        <taxon>Oribatida</taxon>
        <taxon>Brachypylina</taxon>
        <taxon>Oppioidea</taxon>
        <taxon>Oppiidae</taxon>
        <taxon>Oppiella</taxon>
    </lineage>
</organism>
<accession>A0A7R9MRH0</accession>
<name>A0A7R9MRH0_9ACAR</name>
<dbReference type="AlphaFoldDB" id="A0A7R9MRH0"/>
<evidence type="ECO:0000313" key="2">
    <source>
        <dbReference type="Proteomes" id="UP000728032"/>
    </source>
</evidence>
<dbReference type="EMBL" id="OC958845">
    <property type="protein sequence ID" value="CAD7665183.1"/>
    <property type="molecule type" value="Genomic_DNA"/>
</dbReference>
<keyword evidence="2" id="KW-1185">Reference proteome</keyword>
<dbReference type="Proteomes" id="UP000728032">
    <property type="component" value="Unassembled WGS sequence"/>
</dbReference>
<proteinExistence type="predicted"/>
<evidence type="ECO:0000313" key="1">
    <source>
        <dbReference type="EMBL" id="CAD7665183.1"/>
    </source>
</evidence>
<dbReference type="EMBL" id="CAJPVJ010044020">
    <property type="protein sequence ID" value="CAG2182320.1"/>
    <property type="molecule type" value="Genomic_DNA"/>
</dbReference>
<reference evidence="1" key="1">
    <citation type="submission" date="2020-11" db="EMBL/GenBank/DDBJ databases">
        <authorList>
            <person name="Tran Van P."/>
        </authorList>
    </citation>
    <scope>NUCLEOTIDE SEQUENCE</scope>
</reference>